<feature type="transmembrane region" description="Helical" evidence="5">
    <location>
        <begin position="115"/>
        <end position="136"/>
    </location>
</feature>
<accession>A0A501WT46</accession>
<feature type="transmembrane region" description="Helical" evidence="5">
    <location>
        <begin position="409"/>
        <end position="429"/>
    </location>
</feature>
<organism evidence="7 8">
    <name type="scientific">Amaricoccus solimangrovi</name>
    <dbReference type="NCBI Taxonomy" id="2589815"/>
    <lineage>
        <taxon>Bacteria</taxon>
        <taxon>Pseudomonadati</taxon>
        <taxon>Pseudomonadota</taxon>
        <taxon>Alphaproteobacteria</taxon>
        <taxon>Rhodobacterales</taxon>
        <taxon>Paracoccaceae</taxon>
        <taxon>Amaricoccus</taxon>
    </lineage>
</organism>
<feature type="transmembrane region" description="Helical" evidence="5">
    <location>
        <begin position="24"/>
        <end position="48"/>
    </location>
</feature>
<dbReference type="GO" id="GO:0046943">
    <property type="term" value="F:carboxylic acid transmembrane transporter activity"/>
    <property type="evidence" value="ECO:0007669"/>
    <property type="project" value="TreeGrafter"/>
</dbReference>
<evidence type="ECO:0000256" key="2">
    <source>
        <dbReference type="ARBA" id="ARBA00022692"/>
    </source>
</evidence>
<evidence type="ECO:0000259" key="6">
    <source>
        <dbReference type="PROSITE" id="PS50850"/>
    </source>
</evidence>
<protein>
    <submittedName>
        <fullName evidence="7">MFS transporter</fullName>
    </submittedName>
</protein>
<evidence type="ECO:0000256" key="5">
    <source>
        <dbReference type="SAM" id="Phobius"/>
    </source>
</evidence>
<feature type="transmembrane region" description="Helical" evidence="5">
    <location>
        <begin position="383"/>
        <end position="403"/>
    </location>
</feature>
<comment type="subcellular location">
    <subcellularLocation>
        <location evidence="1">Membrane</location>
        <topology evidence="1">Multi-pass membrane protein</topology>
    </subcellularLocation>
</comment>
<keyword evidence="3 5" id="KW-1133">Transmembrane helix</keyword>
<dbReference type="SUPFAM" id="SSF103473">
    <property type="entry name" value="MFS general substrate transporter"/>
    <property type="match status" value="1"/>
</dbReference>
<dbReference type="Proteomes" id="UP000319255">
    <property type="component" value="Unassembled WGS sequence"/>
</dbReference>
<dbReference type="InterPro" id="IPR011701">
    <property type="entry name" value="MFS"/>
</dbReference>
<dbReference type="PROSITE" id="PS00217">
    <property type="entry name" value="SUGAR_TRANSPORT_2"/>
    <property type="match status" value="1"/>
</dbReference>
<dbReference type="GO" id="GO:0005886">
    <property type="term" value="C:plasma membrane"/>
    <property type="evidence" value="ECO:0007669"/>
    <property type="project" value="TreeGrafter"/>
</dbReference>
<dbReference type="InterPro" id="IPR036259">
    <property type="entry name" value="MFS_trans_sf"/>
</dbReference>
<gene>
    <name evidence="7" type="ORF">FJM51_16190</name>
</gene>
<proteinExistence type="predicted"/>
<feature type="transmembrane region" description="Helical" evidence="5">
    <location>
        <begin position="148"/>
        <end position="173"/>
    </location>
</feature>
<dbReference type="InterPro" id="IPR020846">
    <property type="entry name" value="MFS_dom"/>
</dbReference>
<feature type="transmembrane region" description="Helical" evidence="5">
    <location>
        <begin position="179"/>
        <end position="198"/>
    </location>
</feature>
<feature type="transmembrane region" description="Helical" evidence="5">
    <location>
        <begin position="291"/>
        <end position="309"/>
    </location>
</feature>
<feature type="transmembrane region" description="Helical" evidence="5">
    <location>
        <begin position="90"/>
        <end position="109"/>
    </location>
</feature>
<keyword evidence="4 5" id="KW-0472">Membrane</keyword>
<feature type="domain" description="Major facilitator superfamily (MFS) profile" evidence="6">
    <location>
        <begin position="24"/>
        <end position="432"/>
    </location>
</feature>
<feature type="transmembrane region" description="Helical" evidence="5">
    <location>
        <begin position="321"/>
        <end position="340"/>
    </location>
</feature>
<evidence type="ECO:0000256" key="1">
    <source>
        <dbReference type="ARBA" id="ARBA00004141"/>
    </source>
</evidence>
<dbReference type="RefSeq" id="WP_140455183.1">
    <property type="nucleotide sequence ID" value="NZ_VFRP01000018.1"/>
</dbReference>
<feature type="transmembrane region" description="Helical" evidence="5">
    <location>
        <begin position="346"/>
        <end position="371"/>
    </location>
</feature>
<evidence type="ECO:0000256" key="3">
    <source>
        <dbReference type="ARBA" id="ARBA00022989"/>
    </source>
</evidence>
<evidence type="ECO:0000256" key="4">
    <source>
        <dbReference type="ARBA" id="ARBA00023136"/>
    </source>
</evidence>
<dbReference type="PROSITE" id="PS50850">
    <property type="entry name" value="MFS"/>
    <property type="match status" value="1"/>
</dbReference>
<dbReference type="PANTHER" id="PTHR23508">
    <property type="entry name" value="CARBOXYLIC ACID TRANSPORTER PROTEIN HOMOLOG"/>
    <property type="match status" value="1"/>
</dbReference>
<dbReference type="Gene3D" id="1.20.1250.20">
    <property type="entry name" value="MFS general substrate transporter like domains"/>
    <property type="match status" value="1"/>
</dbReference>
<dbReference type="AlphaFoldDB" id="A0A501WT46"/>
<comment type="caution">
    <text evidence="7">The sequence shown here is derived from an EMBL/GenBank/DDBJ whole genome shotgun (WGS) entry which is preliminary data.</text>
</comment>
<dbReference type="PANTHER" id="PTHR23508:SF10">
    <property type="entry name" value="CARBOXYLIC ACID TRANSPORTER PROTEIN HOMOLOG"/>
    <property type="match status" value="1"/>
</dbReference>
<feature type="transmembrane region" description="Helical" evidence="5">
    <location>
        <begin position="257"/>
        <end position="279"/>
    </location>
</feature>
<feature type="transmembrane region" description="Helical" evidence="5">
    <location>
        <begin position="60"/>
        <end position="78"/>
    </location>
</feature>
<evidence type="ECO:0000313" key="7">
    <source>
        <dbReference type="EMBL" id="TPE48966.1"/>
    </source>
</evidence>
<dbReference type="InterPro" id="IPR005829">
    <property type="entry name" value="Sugar_transporter_CS"/>
</dbReference>
<keyword evidence="8" id="KW-1185">Reference proteome</keyword>
<keyword evidence="2 5" id="KW-0812">Transmembrane</keyword>
<dbReference type="OrthoDB" id="9784658at2"/>
<dbReference type="EMBL" id="VFRP01000018">
    <property type="protein sequence ID" value="TPE48966.1"/>
    <property type="molecule type" value="Genomic_DNA"/>
</dbReference>
<reference evidence="7 8" key="1">
    <citation type="submission" date="2019-06" db="EMBL/GenBank/DDBJ databases">
        <title>A novel bacterium of genus Amaricoccus, isolated from marine sediment.</title>
        <authorList>
            <person name="Huang H."/>
            <person name="Mo K."/>
            <person name="Hu Y."/>
        </authorList>
    </citation>
    <scope>NUCLEOTIDE SEQUENCE [LARGE SCALE GENOMIC DNA]</scope>
    <source>
        <strain evidence="7 8">HB172011</strain>
    </source>
</reference>
<name>A0A501WT46_9RHOB</name>
<sequence>MARRMLDAQEVVNAHPLSAFQKRVIFLCFLVVAIDGFDTAAVGFIAPALKAEWGATPAELAPLFAAGLFGLMAGAFVFGPLADRFGRKPVLTLTTVFFGLATLASAFAPDIGTLTALRFVTGLGLGGAMPASITLTAELCPERRRSSLVTLMFCGFTIGSASAGLAASSIVAAFGWPGLLALGGAMPLLLAPVLALFLPESPRYLANRGADPARISAVLSRMAPEADLDGASYLRPAKTPGSPVGQLFSDGLGLGTLLIWTGFFMSLLVFYLLSSWLPLLITSAGFSMENAALMGATLATGGTVGAIVIGRLMDRFEPHRVLAGAYLLAGGFVILLGTSVAQPWLFVPAIFGAGFGVAGAQVGINALAAGFYPTASRATGVSWANAVGRSGSVLGSTLGGVLMSLGWDLATVFAAAALPAFLAALAMVAKGRAARPGTPPPAAAAPAD</sequence>
<dbReference type="CDD" id="cd17365">
    <property type="entry name" value="MFS_PcaK_like"/>
    <property type="match status" value="1"/>
</dbReference>
<evidence type="ECO:0000313" key="8">
    <source>
        <dbReference type="Proteomes" id="UP000319255"/>
    </source>
</evidence>
<dbReference type="Pfam" id="PF07690">
    <property type="entry name" value="MFS_1"/>
    <property type="match status" value="1"/>
</dbReference>